<dbReference type="RefSeq" id="WP_107221827.1">
    <property type="nucleotide sequence ID" value="NZ_CP028339.1"/>
</dbReference>
<dbReference type="Proteomes" id="UP000241885">
    <property type="component" value="Chromosome"/>
</dbReference>
<accession>A0A2R4BR58</accession>
<dbReference type="OrthoDB" id="8906785at2"/>
<name>A0A2R4BR58_THAAR</name>
<evidence type="ECO:0000313" key="3">
    <source>
        <dbReference type="EMBL" id="AVR89770.1"/>
    </source>
</evidence>
<feature type="compositionally biased region" description="Polar residues" evidence="1">
    <location>
        <begin position="12"/>
        <end position="25"/>
    </location>
</feature>
<gene>
    <name evidence="3" type="ORF">Tharo_2889</name>
</gene>
<dbReference type="EMBL" id="CP028339">
    <property type="protein sequence ID" value="AVR89770.1"/>
    <property type="molecule type" value="Genomic_DNA"/>
</dbReference>
<feature type="region of interest" description="Disordered" evidence="1">
    <location>
        <begin position="1"/>
        <end position="42"/>
    </location>
</feature>
<evidence type="ECO:0000256" key="1">
    <source>
        <dbReference type="SAM" id="MobiDB-lite"/>
    </source>
</evidence>
<dbReference type="Pfam" id="PF14090">
    <property type="entry name" value="HTH_39"/>
    <property type="match status" value="1"/>
</dbReference>
<dbReference type="InterPro" id="IPR055245">
    <property type="entry name" value="HTH_proteobacteria"/>
</dbReference>
<evidence type="ECO:0000259" key="2">
    <source>
        <dbReference type="Pfam" id="PF14090"/>
    </source>
</evidence>
<sequence>MKSARPAEAVPSANTSAHSTPQQTDLPGLERASEAPTLPSPNTRAAEALALLLKRGDLDQRQFLDDAGGWRLAAAVHVLRGLGWRIETERVPVTLANGEAAHIARYRLDRPSRPHQAGLIRPDLAAWLALAAMLTADAFARAVPWFA</sequence>
<evidence type="ECO:0000313" key="4">
    <source>
        <dbReference type="Proteomes" id="UP000241885"/>
    </source>
</evidence>
<organism evidence="3 4">
    <name type="scientific">Thauera aromatica K172</name>
    <dbReference type="NCBI Taxonomy" id="44139"/>
    <lineage>
        <taxon>Bacteria</taxon>
        <taxon>Pseudomonadati</taxon>
        <taxon>Pseudomonadota</taxon>
        <taxon>Betaproteobacteria</taxon>
        <taxon>Rhodocyclales</taxon>
        <taxon>Zoogloeaceae</taxon>
        <taxon>Thauera</taxon>
    </lineage>
</organism>
<reference evidence="3 4" key="1">
    <citation type="submission" date="2018-03" db="EMBL/GenBank/DDBJ databases">
        <title>Complete genome sequence of Thauera aromatica, a model organism for studying aromatic compound degradation under denitrifying conditions.</title>
        <authorList>
            <person name="Lo H.-Y."/>
            <person name="Goris T."/>
            <person name="Boll M."/>
            <person name="Mueller J.A."/>
        </authorList>
    </citation>
    <scope>NUCLEOTIDE SEQUENCE [LARGE SCALE GENOMIC DNA]</scope>
    <source>
        <strain evidence="3 4">K172</strain>
    </source>
</reference>
<dbReference type="AlphaFoldDB" id="A0A2R4BR58"/>
<keyword evidence="4" id="KW-1185">Reference proteome</keyword>
<protein>
    <recommendedName>
        <fullName evidence="2">Winged helix-turn-helix domain-containing protein</fullName>
    </recommendedName>
</protein>
<dbReference type="KEGG" id="tak:Tharo_2889"/>
<proteinExistence type="predicted"/>
<feature type="domain" description="Winged helix-turn-helix" evidence="2">
    <location>
        <begin position="49"/>
        <end position="109"/>
    </location>
</feature>